<evidence type="ECO:0000313" key="3">
    <source>
        <dbReference type="EMBL" id="CCF83549.1"/>
    </source>
</evidence>
<dbReference type="PROSITE" id="PS50206">
    <property type="entry name" value="RHODANESE_3"/>
    <property type="match status" value="2"/>
</dbReference>
<name>I4EFT7_9BACT</name>
<keyword evidence="1" id="KW-0479">Metal-binding</keyword>
<dbReference type="Proteomes" id="UP000004221">
    <property type="component" value="Unassembled WGS sequence"/>
</dbReference>
<dbReference type="OrthoDB" id="9784009at2"/>
<dbReference type="InterPro" id="IPR001307">
    <property type="entry name" value="Thiosulphate_STrfase_CS"/>
</dbReference>
<dbReference type="PROSITE" id="PS00380">
    <property type="entry name" value="RHODANESE_1"/>
    <property type="match status" value="1"/>
</dbReference>
<dbReference type="InterPro" id="IPR044528">
    <property type="entry name" value="POD-like_MBL-fold"/>
</dbReference>
<dbReference type="PANTHER" id="PTHR43084">
    <property type="entry name" value="PERSULFIDE DIOXYGENASE ETHE1"/>
    <property type="match status" value="1"/>
</dbReference>
<dbReference type="Pfam" id="PF00753">
    <property type="entry name" value="Lactamase_B"/>
    <property type="match status" value="1"/>
</dbReference>
<dbReference type="PANTHER" id="PTHR43084:SF1">
    <property type="entry name" value="PERSULFIDE DIOXYGENASE ETHE1, MITOCHONDRIAL"/>
    <property type="match status" value="1"/>
</dbReference>
<dbReference type="AlphaFoldDB" id="I4EFT7"/>
<accession>I4EFT7</accession>
<dbReference type="RefSeq" id="WP_008476862.1">
    <property type="nucleotide sequence ID" value="NZ_CAGS01000158.1"/>
</dbReference>
<organism evidence="3 4">
    <name type="scientific">Nitrolancea hollandica Lb</name>
    <dbReference type="NCBI Taxonomy" id="1129897"/>
    <lineage>
        <taxon>Bacteria</taxon>
        <taxon>Pseudomonadati</taxon>
        <taxon>Thermomicrobiota</taxon>
        <taxon>Thermomicrobia</taxon>
        <taxon>Sphaerobacterales</taxon>
        <taxon>Sphaerobacterineae</taxon>
        <taxon>Sphaerobacteraceae</taxon>
        <taxon>Nitrolancea</taxon>
    </lineage>
</organism>
<evidence type="ECO:0000259" key="2">
    <source>
        <dbReference type="PROSITE" id="PS50206"/>
    </source>
</evidence>
<dbReference type="GO" id="GO:0050313">
    <property type="term" value="F:sulfur dioxygenase activity"/>
    <property type="evidence" value="ECO:0007669"/>
    <property type="project" value="InterPro"/>
</dbReference>
<reference evidence="3 4" key="1">
    <citation type="journal article" date="2012" name="ISME J.">
        <title>Nitrification expanded: discovery, physiology and genomics of a nitrite-oxidizing bacterium from the phylum Chloroflexi.</title>
        <authorList>
            <person name="Sorokin D.Y."/>
            <person name="Lucker S."/>
            <person name="Vejmelkova D."/>
            <person name="Kostrikina N.A."/>
            <person name="Kleerebezem R."/>
            <person name="Rijpstra W.I."/>
            <person name="Damste J.S."/>
            <person name="Le Paslier D."/>
            <person name="Muyzer G."/>
            <person name="Wagner M."/>
            <person name="van Loosdrecht M.C."/>
            <person name="Daims H."/>
        </authorList>
    </citation>
    <scope>NUCLEOTIDE SEQUENCE [LARGE SCALE GENOMIC DNA]</scope>
    <source>
        <strain evidence="4">none</strain>
    </source>
</reference>
<dbReference type="Pfam" id="PF00581">
    <property type="entry name" value="Rhodanese"/>
    <property type="match status" value="2"/>
</dbReference>
<protein>
    <submittedName>
        <fullName evidence="3">Beta-lactamase domain protein</fullName>
    </submittedName>
</protein>
<dbReference type="GO" id="GO:0070813">
    <property type="term" value="P:hydrogen sulfide metabolic process"/>
    <property type="evidence" value="ECO:0007669"/>
    <property type="project" value="TreeGrafter"/>
</dbReference>
<dbReference type="EMBL" id="CAGS01000158">
    <property type="protein sequence ID" value="CCF83549.1"/>
    <property type="molecule type" value="Genomic_DNA"/>
</dbReference>
<evidence type="ECO:0000256" key="1">
    <source>
        <dbReference type="ARBA" id="ARBA00022723"/>
    </source>
</evidence>
<dbReference type="Gene3D" id="3.40.250.10">
    <property type="entry name" value="Rhodanese-like domain"/>
    <property type="match status" value="2"/>
</dbReference>
<comment type="caution">
    <text evidence="3">The sequence shown here is derived from an EMBL/GenBank/DDBJ whole genome shotgun (WGS) entry which is preliminary data.</text>
</comment>
<dbReference type="SUPFAM" id="SSF56281">
    <property type="entry name" value="Metallo-hydrolase/oxidoreductase"/>
    <property type="match status" value="1"/>
</dbReference>
<dbReference type="InterPro" id="IPR001763">
    <property type="entry name" value="Rhodanese-like_dom"/>
</dbReference>
<dbReference type="SMART" id="SM00450">
    <property type="entry name" value="RHOD"/>
    <property type="match status" value="2"/>
</dbReference>
<dbReference type="Gene3D" id="3.60.15.10">
    <property type="entry name" value="Ribonuclease Z/Hydroxyacylglutathione hydrolase-like"/>
    <property type="match status" value="1"/>
</dbReference>
<keyword evidence="4" id="KW-1185">Reference proteome</keyword>
<feature type="domain" description="Rhodanese" evidence="2">
    <location>
        <begin position="370"/>
        <end position="458"/>
    </location>
</feature>
<dbReference type="InterPro" id="IPR036866">
    <property type="entry name" value="RibonucZ/Hydroxyglut_hydro"/>
</dbReference>
<dbReference type="GO" id="GO:0046872">
    <property type="term" value="F:metal ion binding"/>
    <property type="evidence" value="ECO:0007669"/>
    <property type="project" value="UniProtKB-KW"/>
</dbReference>
<dbReference type="SUPFAM" id="SSF52821">
    <property type="entry name" value="Rhodanese/Cell cycle control phosphatase"/>
    <property type="match status" value="2"/>
</dbReference>
<gene>
    <name evidence="3" type="ORF">NITHO_2400009</name>
</gene>
<feature type="domain" description="Rhodanese" evidence="2">
    <location>
        <begin position="263"/>
        <end position="355"/>
    </location>
</feature>
<dbReference type="GO" id="GO:0006749">
    <property type="term" value="P:glutathione metabolic process"/>
    <property type="evidence" value="ECO:0007669"/>
    <property type="project" value="InterPro"/>
</dbReference>
<proteinExistence type="predicted"/>
<dbReference type="InterPro" id="IPR036873">
    <property type="entry name" value="Rhodanese-like_dom_sf"/>
</dbReference>
<sequence length="472" mass="50521">MYFEQILRRDIGCAAYMVGSTDSGEVAVIDPRIDMVDEILGLTARDGLRLRYIIETHNHADHVAGHHQLAARTGAAIAIFHAAGVAYPHQALQDGQELALGEVLLRVIHTPGHRPEHVAISVIDRSRGDEPWVVLTGDSLFIGDVARPDLAIPGKEGAEKLFLSLHARLLTLADGTLVYPGHIAGSLCGRVSNRMATSTIGFERSCNPALAIPTVEPFVIYMTSSLPQRPPNMARIVDMNRAANPASPAEPLPLPPSEVRRLAQEGSLVLDTRTPGEFGAGHIPGAISVYPGQGQFQNRVGLTISPDADLILVTSEDTMVASIVQSLSVIGFNRVTGYLAGDMRRWELAGYDTEILPQISVRALQQEREQAPGLQVLDVREPGEWTAGHIEGAIHIPFYRVAANAGTLDRKRPLAVICGSGVRSSLAASLLQRAGFTDLRNVTGGMGAWTAAGLPTVQAGDQAGTRSEAITR</sequence>
<evidence type="ECO:0000313" key="4">
    <source>
        <dbReference type="Proteomes" id="UP000004221"/>
    </source>
</evidence>
<dbReference type="GO" id="GO:0004792">
    <property type="term" value="F:thiosulfate-cyanide sulfurtransferase activity"/>
    <property type="evidence" value="ECO:0007669"/>
    <property type="project" value="InterPro"/>
</dbReference>
<dbReference type="CDD" id="cd00158">
    <property type="entry name" value="RHOD"/>
    <property type="match status" value="1"/>
</dbReference>
<dbReference type="SMART" id="SM00849">
    <property type="entry name" value="Lactamase_B"/>
    <property type="match status" value="1"/>
</dbReference>
<dbReference type="InterPro" id="IPR051682">
    <property type="entry name" value="Mito_Persulfide_Diox"/>
</dbReference>
<dbReference type="InterPro" id="IPR001279">
    <property type="entry name" value="Metallo-B-lactamas"/>
</dbReference>
<dbReference type="CDD" id="cd07724">
    <property type="entry name" value="POD-like_MBL-fold"/>
    <property type="match status" value="1"/>
</dbReference>